<evidence type="ECO:0000313" key="1">
    <source>
        <dbReference type="EMBL" id="PJA20310.1"/>
    </source>
</evidence>
<evidence type="ECO:0000313" key="2">
    <source>
        <dbReference type="Proteomes" id="UP000230137"/>
    </source>
</evidence>
<accession>A0A2M7W3W9</accession>
<sequence length="127" mass="14604">MNASTTILISNTINLLEVLGIRNFEVWNIGTSEEATAISIRLPNYRYVAHNIYLKPDNNGTNQYLVHSAIYDFKDHWFDTFSEAINDIVGTYVIKHLEQARGEIKKAMNLGMTKEDICHFFHLIPET</sequence>
<organism evidence="1 2">
    <name type="scientific">Candidatus Berkelbacteria bacterium CG_4_10_14_0_2_um_filter_35_9_33_12</name>
    <dbReference type="NCBI Taxonomy" id="1974499"/>
    <lineage>
        <taxon>Bacteria</taxon>
        <taxon>Candidatus Berkelbacteria</taxon>
    </lineage>
</organism>
<comment type="caution">
    <text evidence="1">The sequence shown here is derived from an EMBL/GenBank/DDBJ whole genome shotgun (WGS) entry which is preliminary data.</text>
</comment>
<reference evidence="2" key="1">
    <citation type="submission" date="2017-09" db="EMBL/GenBank/DDBJ databases">
        <title>Depth-based differentiation of microbial function through sediment-hosted aquifers and enrichment of novel symbionts in the deep terrestrial subsurface.</title>
        <authorList>
            <person name="Probst A.J."/>
            <person name="Ladd B."/>
            <person name="Jarett J.K."/>
            <person name="Geller-Mcgrath D.E."/>
            <person name="Sieber C.M.K."/>
            <person name="Emerson J.B."/>
            <person name="Anantharaman K."/>
            <person name="Thomas B.C."/>
            <person name="Malmstrom R."/>
            <person name="Stieglmeier M."/>
            <person name="Klingl A."/>
            <person name="Woyke T."/>
            <person name="Ryan C.M."/>
            <person name="Banfield J.F."/>
        </authorList>
    </citation>
    <scope>NUCLEOTIDE SEQUENCE [LARGE SCALE GENOMIC DNA]</scope>
</reference>
<dbReference type="Proteomes" id="UP000230137">
    <property type="component" value="Unassembled WGS sequence"/>
</dbReference>
<dbReference type="EMBL" id="PFQF01000031">
    <property type="protein sequence ID" value="PJA20310.1"/>
    <property type="molecule type" value="Genomic_DNA"/>
</dbReference>
<dbReference type="AlphaFoldDB" id="A0A2M7W3W9"/>
<protein>
    <submittedName>
        <fullName evidence="1">Uncharacterized protein</fullName>
    </submittedName>
</protein>
<proteinExistence type="predicted"/>
<gene>
    <name evidence="1" type="ORF">COX60_02180</name>
</gene>
<name>A0A2M7W3W9_9BACT</name>